<accession>A0A6A6T0A1</accession>
<evidence type="ECO:0000256" key="9">
    <source>
        <dbReference type="ARBA" id="ARBA00025413"/>
    </source>
</evidence>
<comment type="subcellular location">
    <subcellularLocation>
        <location evidence="1 11">Mitochondrion inner membrane</location>
        <topology evidence="1 11">Single-pass membrane protein</topology>
    </subcellularLocation>
</comment>
<evidence type="ECO:0000256" key="6">
    <source>
        <dbReference type="ARBA" id="ARBA00023128"/>
    </source>
</evidence>
<feature type="coiled-coil region" evidence="12">
    <location>
        <begin position="77"/>
        <end position="111"/>
    </location>
</feature>
<keyword evidence="14" id="KW-1185">Reference proteome</keyword>
<keyword evidence="8 11" id="KW-0143">Chaperone</keyword>
<keyword evidence="7 11" id="KW-0472">Membrane</keyword>
<evidence type="ECO:0000256" key="3">
    <source>
        <dbReference type="ARBA" id="ARBA00022692"/>
    </source>
</evidence>
<reference evidence="13" key="1">
    <citation type="journal article" date="2020" name="Stud. Mycol.">
        <title>101 Dothideomycetes genomes: a test case for predicting lifestyles and emergence of pathogens.</title>
        <authorList>
            <person name="Haridas S."/>
            <person name="Albert R."/>
            <person name="Binder M."/>
            <person name="Bloem J."/>
            <person name="Labutti K."/>
            <person name="Salamov A."/>
            <person name="Andreopoulos B."/>
            <person name="Baker S."/>
            <person name="Barry K."/>
            <person name="Bills G."/>
            <person name="Bluhm B."/>
            <person name="Cannon C."/>
            <person name="Castanera R."/>
            <person name="Culley D."/>
            <person name="Daum C."/>
            <person name="Ezra D."/>
            <person name="Gonzalez J."/>
            <person name="Henrissat B."/>
            <person name="Kuo A."/>
            <person name="Liang C."/>
            <person name="Lipzen A."/>
            <person name="Lutzoni F."/>
            <person name="Magnuson J."/>
            <person name="Mondo S."/>
            <person name="Nolan M."/>
            <person name="Ohm R."/>
            <person name="Pangilinan J."/>
            <person name="Park H.-J."/>
            <person name="Ramirez L."/>
            <person name="Alfaro M."/>
            <person name="Sun H."/>
            <person name="Tritt A."/>
            <person name="Yoshinaga Y."/>
            <person name="Zwiers L.-H."/>
            <person name="Turgeon B."/>
            <person name="Goodwin S."/>
            <person name="Spatafora J."/>
            <person name="Crous P."/>
            <person name="Grigoriev I."/>
        </authorList>
    </citation>
    <scope>NUCLEOTIDE SEQUENCE</scope>
    <source>
        <strain evidence="13">CBS 122681</strain>
    </source>
</reference>
<evidence type="ECO:0000256" key="5">
    <source>
        <dbReference type="ARBA" id="ARBA00022989"/>
    </source>
</evidence>
<comment type="similarity">
    <text evidence="2 11">Belongs to the CBP4 family.</text>
</comment>
<keyword evidence="12" id="KW-0175">Coiled coil</keyword>
<evidence type="ECO:0000256" key="7">
    <source>
        <dbReference type="ARBA" id="ARBA00023136"/>
    </source>
</evidence>
<dbReference type="GO" id="GO:0034551">
    <property type="term" value="P:mitochondrial respiratory chain complex III assembly"/>
    <property type="evidence" value="ECO:0007669"/>
    <property type="project" value="TreeGrafter"/>
</dbReference>
<dbReference type="PANTHER" id="PTHR28202">
    <property type="entry name" value="ASSEMBLY FACTOR CBP4"/>
    <property type="match status" value="1"/>
</dbReference>
<dbReference type="GO" id="GO:0005743">
    <property type="term" value="C:mitochondrial inner membrane"/>
    <property type="evidence" value="ECO:0007669"/>
    <property type="project" value="UniProtKB-SubCell"/>
</dbReference>
<dbReference type="EMBL" id="MU004413">
    <property type="protein sequence ID" value="KAF2651964.1"/>
    <property type="molecule type" value="Genomic_DNA"/>
</dbReference>
<dbReference type="Pfam" id="PF07960">
    <property type="entry name" value="CBP4"/>
    <property type="match status" value="1"/>
</dbReference>
<keyword evidence="6 11" id="KW-0496">Mitochondrion</keyword>
<dbReference type="PANTHER" id="PTHR28202:SF1">
    <property type="entry name" value="ASSEMBLY FACTOR CBP4"/>
    <property type="match status" value="1"/>
</dbReference>
<evidence type="ECO:0000313" key="13">
    <source>
        <dbReference type="EMBL" id="KAF2651964.1"/>
    </source>
</evidence>
<evidence type="ECO:0000256" key="2">
    <source>
        <dbReference type="ARBA" id="ARBA00006780"/>
    </source>
</evidence>
<dbReference type="InterPro" id="IPR012420">
    <property type="entry name" value="Cbp4"/>
</dbReference>
<evidence type="ECO:0000313" key="14">
    <source>
        <dbReference type="Proteomes" id="UP000799324"/>
    </source>
</evidence>
<comment type="function">
    <text evidence="9 11">Essential for the assembly of ubiquinol-cytochrome c reductase. It has a direct effect on the correct occurrence of the Rieske protein, core 4, core 5 and apocytochrome b.</text>
</comment>
<protein>
    <recommendedName>
        <fullName evidence="10 11">Cytochrome b mRNA-processing protein 4</fullName>
    </recommendedName>
</protein>
<evidence type="ECO:0000256" key="4">
    <source>
        <dbReference type="ARBA" id="ARBA00022792"/>
    </source>
</evidence>
<keyword evidence="4 11" id="KW-0999">Mitochondrion inner membrane</keyword>
<evidence type="ECO:0000256" key="10">
    <source>
        <dbReference type="ARBA" id="ARBA00031521"/>
    </source>
</evidence>
<dbReference type="OrthoDB" id="5576752at2759"/>
<keyword evidence="3 11" id="KW-0812">Transmembrane</keyword>
<sequence length="117" mass="13394">MPGVGTYVKALSAGAALCIGGPALVWYVSPTEEEIFKKYSPELQKKSLENREQRQQEFDDFVTQLKEYSKSDKPIWTVQKEMELKQAELRATRLREDQAALQAEAERRKAEVRSSTK</sequence>
<keyword evidence="5 11" id="KW-1133">Transmembrane helix</keyword>
<organism evidence="13 14">
    <name type="scientific">Lophiostoma macrostomum CBS 122681</name>
    <dbReference type="NCBI Taxonomy" id="1314788"/>
    <lineage>
        <taxon>Eukaryota</taxon>
        <taxon>Fungi</taxon>
        <taxon>Dikarya</taxon>
        <taxon>Ascomycota</taxon>
        <taxon>Pezizomycotina</taxon>
        <taxon>Dothideomycetes</taxon>
        <taxon>Pleosporomycetidae</taxon>
        <taxon>Pleosporales</taxon>
        <taxon>Lophiostomataceae</taxon>
        <taxon>Lophiostoma</taxon>
    </lineage>
</organism>
<evidence type="ECO:0000256" key="12">
    <source>
        <dbReference type="SAM" id="Coils"/>
    </source>
</evidence>
<dbReference type="AlphaFoldDB" id="A0A6A6T0A1"/>
<feature type="transmembrane region" description="Helical" evidence="11">
    <location>
        <begin position="6"/>
        <end position="28"/>
    </location>
</feature>
<name>A0A6A6T0A1_9PLEO</name>
<proteinExistence type="inferred from homology"/>
<evidence type="ECO:0000256" key="8">
    <source>
        <dbReference type="ARBA" id="ARBA00023186"/>
    </source>
</evidence>
<dbReference type="Proteomes" id="UP000799324">
    <property type="component" value="Unassembled WGS sequence"/>
</dbReference>
<gene>
    <name evidence="13" type="ORF">K491DRAFT_664661</name>
</gene>
<evidence type="ECO:0000256" key="11">
    <source>
        <dbReference type="RuleBase" id="RU368005"/>
    </source>
</evidence>
<evidence type="ECO:0000256" key="1">
    <source>
        <dbReference type="ARBA" id="ARBA00004434"/>
    </source>
</evidence>